<feature type="region of interest" description="Disordered" evidence="1">
    <location>
        <begin position="1"/>
        <end position="29"/>
    </location>
</feature>
<evidence type="ECO:0000256" key="1">
    <source>
        <dbReference type="SAM" id="MobiDB-lite"/>
    </source>
</evidence>
<dbReference type="AlphaFoldDB" id="A0A6J6CB23"/>
<accession>A0A6J6CB23</accession>
<organism evidence="2">
    <name type="scientific">freshwater metagenome</name>
    <dbReference type="NCBI Taxonomy" id="449393"/>
    <lineage>
        <taxon>unclassified sequences</taxon>
        <taxon>metagenomes</taxon>
        <taxon>ecological metagenomes</taxon>
    </lineage>
</organism>
<name>A0A6J6CB23_9ZZZZ</name>
<dbReference type="EMBL" id="CAEZSF010000151">
    <property type="protein sequence ID" value="CAB4547523.1"/>
    <property type="molecule type" value="Genomic_DNA"/>
</dbReference>
<proteinExistence type="predicted"/>
<protein>
    <submittedName>
        <fullName evidence="2">Unannotated protein</fullName>
    </submittedName>
</protein>
<evidence type="ECO:0000313" key="2">
    <source>
        <dbReference type="EMBL" id="CAB4547523.1"/>
    </source>
</evidence>
<sequence>MAKDSVHAVDRHHRNINDNVVDRGDGRSPRWQTGRWDLTEVGYATSQNLLPFGCGTVERRLCGNGQEIGAAKRDVEQFSRAGLQQKIGCAHRCRGVAILNDQASRDGLSNCGIIQGDRDISAASELAIIDDRIVGAITVAIDLADQRIAIGVARSPVERH</sequence>
<reference evidence="2" key="1">
    <citation type="submission" date="2020-05" db="EMBL/GenBank/DDBJ databases">
        <authorList>
            <person name="Chiriac C."/>
            <person name="Salcher M."/>
            <person name="Ghai R."/>
            <person name="Kavagutti S V."/>
        </authorList>
    </citation>
    <scope>NUCLEOTIDE SEQUENCE</scope>
</reference>
<gene>
    <name evidence="2" type="ORF">UFOPK1358_01403</name>
</gene>